<dbReference type="SUPFAM" id="SSF103473">
    <property type="entry name" value="MFS general substrate transporter"/>
    <property type="match status" value="1"/>
</dbReference>
<feature type="transmembrane region" description="Helical" evidence="9">
    <location>
        <begin position="325"/>
        <end position="346"/>
    </location>
</feature>
<dbReference type="EMBL" id="JAWRVG010000044">
    <property type="protein sequence ID" value="KAK4065083.1"/>
    <property type="molecule type" value="Genomic_DNA"/>
</dbReference>
<feature type="compositionally biased region" description="Polar residues" evidence="8">
    <location>
        <begin position="617"/>
        <end position="626"/>
    </location>
</feature>
<dbReference type="PANTHER" id="PTHR48022">
    <property type="entry name" value="PLASTIDIC GLUCOSE TRANSPORTER 4"/>
    <property type="match status" value="1"/>
</dbReference>
<evidence type="ECO:0000256" key="8">
    <source>
        <dbReference type="SAM" id="MobiDB-lite"/>
    </source>
</evidence>
<feature type="transmembrane region" description="Helical" evidence="9">
    <location>
        <begin position="385"/>
        <end position="401"/>
    </location>
</feature>
<feature type="transmembrane region" description="Helical" evidence="9">
    <location>
        <begin position="353"/>
        <end position="373"/>
    </location>
</feature>
<reference evidence="11" key="1">
    <citation type="submission" date="2023-11" db="EMBL/GenBank/DDBJ databases">
        <title>The genome sequences of three competitors of mushroom-forming fungi.</title>
        <authorList>
            <person name="Beijen E."/>
            <person name="Ohm R.A."/>
        </authorList>
    </citation>
    <scope>NUCLEOTIDE SEQUENCE</scope>
    <source>
        <strain evidence="11">CBS 100526</strain>
    </source>
</reference>
<dbReference type="FunFam" id="1.20.1250.20:FF:000134">
    <property type="entry name" value="MFS sugar transporter protein"/>
    <property type="match status" value="1"/>
</dbReference>
<proteinExistence type="inferred from homology"/>
<feature type="region of interest" description="Disordered" evidence="8">
    <location>
        <begin position="612"/>
        <end position="638"/>
    </location>
</feature>
<keyword evidence="3" id="KW-0813">Transport</keyword>
<protein>
    <submittedName>
        <fullName evidence="11">Transcriptional regulator family: Fungal Specific TF</fullName>
    </submittedName>
</protein>
<feature type="compositionally biased region" description="Polar residues" evidence="8">
    <location>
        <begin position="1256"/>
        <end position="1277"/>
    </location>
</feature>
<comment type="subcellular location">
    <subcellularLocation>
        <location evidence="1">Membrane</location>
        <topology evidence="1">Multi-pass membrane protein</topology>
    </subcellularLocation>
</comment>
<dbReference type="GO" id="GO:0008270">
    <property type="term" value="F:zinc ion binding"/>
    <property type="evidence" value="ECO:0007669"/>
    <property type="project" value="InterPro"/>
</dbReference>
<dbReference type="InterPro" id="IPR036259">
    <property type="entry name" value="MFS_trans_sf"/>
</dbReference>
<feature type="compositionally biased region" description="Polar residues" evidence="8">
    <location>
        <begin position="1186"/>
        <end position="1200"/>
    </location>
</feature>
<dbReference type="RefSeq" id="XP_062752355.1">
    <property type="nucleotide sequence ID" value="XM_062903597.1"/>
</dbReference>
<dbReference type="PANTHER" id="PTHR48022:SF24">
    <property type="entry name" value="HEXOSE TRANSPORTER PROTEIN (AFU_ORTHOLOGUE AFUA_8G04480)"/>
    <property type="match status" value="1"/>
</dbReference>
<feature type="compositionally biased region" description="Polar residues" evidence="8">
    <location>
        <begin position="1227"/>
        <end position="1242"/>
    </location>
</feature>
<dbReference type="InterPro" id="IPR020846">
    <property type="entry name" value="MFS_dom"/>
</dbReference>
<evidence type="ECO:0000256" key="9">
    <source>
        <dbReference type="SAM" id="Phobius"/>
    </source>
</evidence>
<sequence length="1350" mass="151738">MFQVNKASVRGVEGHTLRETDKRDRFWWHYPGLRSLNFLLLGCIVCDMTNGYDGSMLNGLQSLPSWQEALDHPTGTRLGTISNGTRYGQLAALLIAAPLIQWLGPRRPITIGSLLLLIGVALQASAQNYAMFVFARCLIGFGNTIQNTACPILASELAHPFQRTQIIGIQNTTGSLGQIMAAWITYGTSFIVGSWSWRLPSLLQALSSCFQLVMSFFIPESPRWLVYQNRSKEAYEILAKYHAEGDESSQLLQYEMAEIEAAIEAEKVQALSSWMGWFRTAANRYRLFIIVTSGFIIQWCGNALLSYYIHLVFNSIGITNSKKQLLLNGGITINGWVWGNTFSLFIDKIGRRPMWLIGMSGMFVAFLLLTVFTGVNTSINYENHALGRATIFTIFLFGVFYKMPGCMLNSYVAEVAPFDLRAKAFVISSFGDAAANIFSGYTNPIGLQHIGWKYYIVWCCVLVSNFCIIYFFYPETKNLSLEEVAQLFDGPNSVEAKLHEGTEEVEEKRGEINEATTVWWNFLQRQTRPTAEACRFILKLLEEPPQTADQPRKLVNWGAECQYVVKQKPGIKAGAVDSLSRRLETLEQILLDTSGNTKARLAALLNGDLERPMRNEFSPTKSPSMERQQRPYDASRHAGQDSLVEIAPQSDHHRSKRQRIGDEQDRYCDTNDESWITPLPQYHLLEAVVEAHFQTVHHWIPILHETRFRAKFKDPIQRQKLTVLLHALLSAGIKYVDCTAFGMSIQDVTRQIRISRSTVMENAMESLSIENTQALVIIAFDYMGSGHVQKAWPIIASLTRVVDYLQLTVEPDEDSPKQPLLRSLTVLEKPLDWTDSEARRRLFWSIFLLDRICSVTTGWHTSLTSDDVHRRLPCGGAMWARAEPVSTPYFGIWDKSTAKIGNSISNAPTIYVSPKAAIDHPSPGSNGDVDVSKLGAFAYCIEATENLSQVTSFFLQQSVNFGNRDEVKNWLTRFKELDLRLVHWKMFLPKQWQDSNVSRDVLILKLDPNLTLAHVSHNTSMILLHQHIAYPPVRWKNVVKLPSSCSAETCHLAAVETSSIVQKYLRFMGGIVNAQFAFCAFVAARILLIHWHSSETHTLETEFFSLLQSLKDMSDKWHGYYTYGNTFGTGPDRQRSLDLAGRYAEQLESLHSRCLNDMTFSTTDLIETLGDATLYGFIEATVQPSSVISPSGTDYRNHNGQSHRRYSSGFEAYQRAGVPSPTRGSDMRSNYQPHRSPAQTRPSAAYGVREVPQPQDDMSSQSGVGQSPLATSSANANMRNIHGPSIALMNDMNAANSFPHNQSMMAEEDELTTMSNMLLGNQFLEMDRVISLQGADFFAFDSTRGVGLSG</sequence>
<keyword evidence="4 9" id="KW-0812">Transmembrane</keyword>
<feature type="transmembrane region" description="Helical" evidence="9">
    <location>
        <begin position="287"/>
        <end position="313"/>
    </location>
</feature>
<feature type="domain" description="Major facilitator superfamily (MFS) profile" evidence="10">
    <location>
        <begin position="39"/>
        <end position="477"/>
    </location>
</feature>
<evidence type="ECO:0000256" key="6">
    <source>
        <dbReference type="ARBA" id="ARBA00023136"/>
    </source>
</evidence>
<dbReference type="InterPro" id="IPR005828">
    <property type="entry name" value="MFS_sugar_transport-like"/>
</dbReference>
<evidence type="ECO:0000256" key="5">
    <source>
        <dbReference type="ARBA" id="ARBA00022989"/>
    </source>
</evidence>
<evidence type="ECO:0000256" key="7">
    <source>
        <dbReference type="ARBA" id="ARBA00023242"/>
    </source>
</evidence>
<feature type="transmembrane region" description="Helical" evidence="9">
    <location>
        <begin position="87"/>
        <end position="103"/>
    </location>
</feature>
<evidence type="ECO:0000256" key="4">
    <source>
        <dbReference type="ARBA" id="ARBA00022692"/>
    </source>
</evidence>
<keyword evidence="12" id="KW-1185">Reference proteome</keyword>
<dbReference type="GO" id="GO:0006351">
    <property type="term" value="P:DNA-templated transcription"/>
    <property type="evidence" value="ECO:0007669"/>
    <property type="project" value="InterPro"/>
</dbReference>
<organism evidence="11 12">
    <name type="scientific">Trichoderma aggressivum f. europaeum</name>
    <dbReference type="NCBI Taxonomy" id="173218"/>
    <lineage>
        <taxon>Eukaryota</taxon>
        <taxon>Fungi</taxon>
        <taxon>Dikarya</taxon>
        <taxon>Ascomycota</taxon>
        <taxon>Pezizomycotina</taxon>
        <taxon>Sordariomycetes</taxon>
        <taxon>Hypocreomycetidae</taxon>
        <taxon>Hypocreales</taxon>
        <taxon>Hypocreaceae</taxon>
        <taxon>Trichoderma</taxon>
    </lineage>
</organism>
<dbReference type="Gene3D" id="1.20.1250.20">
    <property type="entry name" value="MFS general substrate transporter like domains"/>
    <property type="match status" value="1"/>
</dbReference>
<evidence type="ECO:0000256" key="1">
    <source>
        <dbReference type="ARBA" id="ARBA00004141"/>
    </source>
</evidence>
<dbReference type="PROSITE" id="PS50850">
    <property type="entry name" value="MFS"/>
    <property type="match status" value="1"/>
</dbReference>
<dbReference type="InterPro" id="IPR050360">
    <property type="entry name" value="MFS_Sugar_Transporters"/>
</dbReference>
<evidence type="ECO:0000256" key="2">
    <source>
        <dbReference type="ARBA" id="ARBA00010992"/>
    </source>
</evidence>
<dbReference type="GO" id="GO:0005351">
    <property type="term" value="F:carbohydrate:proton symporter activity"/>
    <property type="evidence" value="ECO:0007669"/>
    <property type="project" value="TreeGrafter"/>
</dbReference>
<gene>
    <name evidence="11" type="ORF">Triagg1_8719</name>
</gene>
<accession>A0AAE1J059</accession>
<evidence type="ECO:0000259" key="10">
    <source>
        <dbReference type="PROSITE" id="PS50850"/>
    </source>
</evidence>
<evidence type="ECO:0000313" key="12">
    <source>
        <dbReference type="Proteomes" id="UP001273209"/>
    </source>
</evidence>
<dbReference type="CDD" id="cd12148">
    <property type="entry name" value="fungal_TF_MHR"/>
    <property type="match status" value="1"/>
</dbReference>
<feature type="region of interest" description="Disordered" evidence="8">
    <location>
        <begin position="1186"/>
        <end position="1277"/>
    </location>
</feature>
<comment type="similarity">
    <text evidence="2">Belongs to the major facilitator superfamily. Sugar transporter (TC 2.A.1.1) family.</text>
</comment>
<feature type="transmembrane region" description="Helical" evidence="9">
    <location>
        <begin position="454"/>
        <end position="473"/>
    </location>
</feature>
<feature type="compositionally biased region" description="Basic and acidic residues" evidence="8">
    <location>
        <begin position="627"/>
        <end position="638"/>
    </location>
</feature>
<evidence type="ECO:0000313" key="11">
    <source>
        <dbReference type="EMBL" id="KAK4065083.1"/>
    </source>
</evidence>
<name>A0AAE1J059_9HYPO</name>
<keyword evidence="7" id="KW-0539">Nucleus</keyword>
<dbReference type="Pfam" id="PF04082">
    <property type="entry name" value="Fungal_trans"/>
    <property type="match status" value="1"/>
</dbReference>
<keyword evidence="5 9" id="KW-1133">Transmembrane helix</keyword>
<dbReference type="Proteomes" id="UP001273209">
    <property type="component" value="Unassembled WGS sequence"/>
</dbReference>
<comment type="caution">
    <text evidence="11">The sequence shown here is derived from an EMBL/GenBank/DDBJ whole genome shotgun (WGS) entry which is preliminary data.</text>
</comment>
<dbReference type="GO" id="GO:0003677">
    <property type="term" value="F:DNA binding"/>
    <property type="evidence" value="ECO:0007669"/>
    <property type="project" value="InterPro"/>
</dbReference>
<dbReference type="GO" id="GO:0016020">
    <property type="term" value="C:membrane"/>
    <property type="evidence" value="ECO:0007669"/>
    <property type="project" value="UniProtKB-SubCell"/>
</dbReference>
<dbReference type="Pfam" id="PF00083">
    <property type="entry name" value="Sugar_tr"/>
    <property type="match status" value="1"/>
</dbReference>
<feature type="transmembrane region" description="Helical" evidence="9">
    <location>
        <begin position="109"/>
        <end position="126"/>
    </location>
</feature>
<dbReference type="SMART" id="SM00906">
    <property type="entry name" value="Fungal_trans"/>
    <property type="match status" value="1"/>
</dbReference>
<dbReference type="InterPro" id="IPR007219">
    <property type="entry name" value="XnlR_reg_dom"/>
</dbReference>
<keyword evidence="6 9" id="KW-0472">Membrane</keyword>
<dbReference type="GeneID" id="87923501"/>
<evidence type="ECO:0000256" key="3">
    <source>
        <dbReference type="ARBA" id="ARBA00022448"/>
    </source>
</evidence>